<evidence type="ECO:0000313" key="6">
    <source>
        <dbReference type="Proteomes" id="UP000659630"/>
    </source>
</evidence>
<dbReference type="AlphaFoldDB" id="A0A923I857"/>
<dbReference type="InterPro" id="IPR025997">
    <property type="entry name" value="SBP_2_dom"/>
</dbReference>
<feature type="chain" id="PRO_5039006922" evidence="3">
    <location>
        <begin position="22"/>
        <end position="350"/>
    </location>
</feature>
<comment type="similarity">
    <text evidence="2">Belongs to the bacterial solute-binding protein 2 family.</text>
</comment>
<organism evidence="5 6">
    <name type="scientific">Anaerofilum hominis</name>
    <dbReference type="NCBI Taxonomy" id="2763016"/>
    <lineage>
        <taxon>Bacteria</taxon>
        <taxon>Bacillati</taxon>
        <taxon>Bacillota</taxon>
        <taxon>Clostridia</taxon>
        <taxon>Eubacteriales</taxon>
        <taxon>Oscillospiraceae</taxon>
        <taxon>Anaerofilum</taxon>
    </lineage>
</organism>
<evidence type="ECO:0000256" key="1">
    <source>
        <dbReference type="ARBA" id="ARBA00004196"/>
    </source>
</evidence>
<gene>
    <name evidence="5" type="ORF">H8S23_08780</name>
</gene>
<feature type="domain" description="Periplasmic binding protein" evidence="4">
    <location>
        <begin position="58"/>
        <end position="324"/>
    </location>
</feature>
<comment type="subcellular location">
    <subcellularLocation>
        <location evidence="1">Cell envelope</location>
    </subcellularLocation>
</comment>
<accession>A0A923I857</accession>
<keyword evidence="3" id="KW-0732">Signal</keyword>
<name>A0A923I857_9FIRM</name>
<dbReference type="PANTHER" id="PTHR30036">
    <property type="entry name" value="D-XYLOSE-BINDING PERIPLASMIC PROTEIN"/>
    <property type="match status" value="1"/>
</dbReference>
<evidence type="ECO:0000256" key="2">
    <source>
        <dbReference type="ARBA" id="ARBA00007639"/>
    </source>
</evidence>
<dbReference type="PANTHER" id="PTHR30036:SF7">
    <property type="entry name" value="ABC TRANSPORTER PERIPLASMIC-BINDING PROTEIN YPHF"/>
    <property type="match status" value="1"/>
</dbReference>
<dbReference type="Proteomes" id="UP000659630">
    <property type="component" value="Unassembled WGS sequence"/>
</dbReference>
<comment type="caution">
    <text evidence="5">The sequence shown here is derived from an EMBL/GenBank/DDBJ whole genome shotgun (WGS) entry which is preliminary data.</text>
</comment>
<reference evidence="5" key="1">
    <citation type="submission" date="2020-08" db="EMBL/GenBank/DDBJ databases">
        <title>Genome public.</title>
        <authorList>
            <person name="Liu C."/>
            <person name="Sun Q."/>
        </authorList>
    </citation>
    <scope>NUCLEOTIDE SEQUENCE</scope>
    <source>
        <strain evidence="5">BX8</strain>
    </source>
</reference>
<dbReference type="EMBL" id="JACONZ010000003">
    <property type="protein sequence ID" value="MBC5581599.1"/>
    <property type="molecule type" value="Genomic_DNA"/>
</dbReference>
<dbReference type="InterPro" id="IPR028082">
    <property type="entry name" value="Peripla_BP_I"/>
</dbReference>
<sequence length="350" mass="37132">MKKFVSLLLAGMMALSLVACGGSDSSSSAASVGSTPDASSAAAGGKVEALNIYGIYKSESTYFVNEAASIEKTLSELGEKYGFEATWHFNNCDGDPEKYMTLIDTAIADNADAIVTCIPDQTMSQSVVDKCNEAGVPIIAVDDGLIDTEGNKIAPWFGIDAYNIGYTAGEWMADYAKENDLLDDPSVGLLYMTMETVSSCVPRTEGEKDAWKDKLGDALSDRTYEADYVSMSEEAYNSASAVITAHPEIKTWLVMTPSENGVLGCGAVLEEAGLDGTSCIIALGADEMVNQWADGNYSVCRASAYFSGKVVGKEAITAVVEYLVNGTEIPAEYATPAVIVTPDNYADYVL</sequence>
<dbReference type="Pfam" id="PF13407">
    <property type="entry name" value="Peripla_BP_4"/>
    <property type="match status" value="1"/>
</dbReference>
<dbReference type="Gene3D" id="3.40.50.2300">
    <property type="match status" value="2"/>
</dbReference>
<evidence type="ECO:0000256" key="3">
    <source>
        <dbReference type="SAM" id="SignalP"/>
    </source>
</evidence>
<keyword evidence="6" id="KW-1185">Reference proteome</keyword>
<dbReference type="InterPro" id="IPR050555">
    <property type="entry name" value="Bact_Solute-Bind_Prot2"/>
</dbReference>
<evidence type="ECO:0000259" key="4">
    <source>
        <dbReference type="Pfam" id="PF13407"/>
    </source>
</evidence>
<evidence type="ECO:0000313" key="5">
    <source>
        <dbReference type="EMBL" id="MBC5581599.1"/>
    </source>
</evidence>
<dbReference type="PROSITE" id="PS51257">
    <property type="entry name" value="PROKAR_LIPOPROTEIN"/>
    <property type="match status" value="1"/>
</dbReference>
<feature type="signal peptide" evidence="3">
    <location>
        <begin position="1"/>
        <end position="21"/>
    </location>
</feature>
<dbReference type="GO" id="GO:0030246">
    <property type="term" value="F:carbohydrate binding"/>
    <property type="evidence" value="ECO:0007669"/>
    <property type="project" value="TreeGrafter"/>
</dbReference>
<dbReference type="GO" id="GO:0030288">
    <property type="term" value="C:outer membrane-bounded periplasmic space"/>
    <property type="evidence" value="ECO:0007669"/>
    <property type="project" value="TreeGrafter"/>
</dbReference>
<proteinExistence type="inferred from homology"/>
<protein>
    <submittedName>
        <fullName evidence="5">Substrate-binding domain-containing protein</fullName>
    </submittedName>
</protein>
<dbReference type="RefSeq" id="WP_186887974.1">
    <property type="nucleotide sequence ID" value="NZ_JACONZ010000003.1"/>
</dbReference>
<dbReference type="SUPFAM" id="SSF53822">
    <property type="entry name" value="Periplasmic binding protein-like I"/>
    <property type="match status" value="1"/>
</dbReference>